<accession>K9UQ40</accession>
<dbReference type="SUPFAM" id="SSF51182">
    <property type="entry name" value="RmlC-like cupins"/>
    <property type="match status" value="1"/>
</dbReference>
<dbReference type="InterPro" id="IPR011051">
    <property type="entry name" value="RmlC_Cupin_sf"/>
</dbReference>
<keyword evidence="3" id="KW-1185">Reference proteome</keyword>
<dbReference type="KEGG" id="cmp:Cha6605_6089"/>
<reference evidence="2 3" key="1">
    <citation type="submission" date="2012-05" db="EMBL/GenBank/DDBJ databases">
        <title>Noncontiguous Finished plasmid 1 of genome of Chamaesiphon sp. PCC 6605.</title>
        <authorList>
            <consortium name="US DOE Joint Genome Institute"/>
            <person name="Gugger M."/>
            <person name="Coursin T."/>
            <person name="Rippka R."/>
            <person name="Tandeau De Marsac N."/>
            <person name="Huntemann M."/>
            <person name="Wei C.-L."/>
            <person name="Han J."/>
            <person name="Detter J.C."/>
            <person name="Han C."/>
            <person name="Tapia R."/>
            <person name="Chen A."/>
            <person name="Kyrpides N."/>
            <person name="Mavromatis K."/>
            <person name="Markowitz V."/>
            <person name="Szeto E."/>
            <person name="Ivanova N."/>
            <person name="Pagani I."/>
            <person name="Pati A."/>
            <person name="Goodwin L."/>
            <person name="Nordberg H.P."/>
            <person name="Cantor M.N."/>
            <person name="Hua S.X."/>
            <person name="Woyke T."/>
            <person name="Kerfeld C.A."/>
        </authorList>
    </citation>
    <scope>NUCLEOTIDE SEQUENCE [LARGE SCALE GENOMIC DNA]</scope>
    <source>
        <strain evidence="3">ATCC 27169 / PCC 6605</strain>
        <plasmid evidence="3">Plasmid pCHA6605.01</plasmid>
    </source>
</reference>
<dbReference type="Proteomes" id="UP000010366">
    <property type="component" value="Plasmid pCHA6605.01"/>
</dbReference>
<dbReference type="PANTHER" id="PTHR37694">
    <property type="entry name" value="SLR8022 PROTEIN"/>
    <property type="match status" value="1"/>
</dbReference>
<keyword evidence="2" id="KW-0614">Plasmid</keyword>
<dbReference type="EMBL" id="CP003601">
    <property type="protein sequence ID" value="AFY96925.1"/>
    <property type="molecule type" value="Genomic_DNA"/>
</dbReference>
<protein>
    <submittedName>
        <fullName evidence="2">Cupin domain-containing protein</fullName>
    </submittedName>
</protein>
<dbReference type="AlphaFoldDB" id="K9UQ40"/>
<dbReference type="PANTHER" id="PTHR37694:SF1">
    <property type="entry name" value="SLR8022 PROTEIN"/>
    <property type="match status" value="1"/>
</dbReference>
<proteinExistence type="predicted"/>
<evidence type="ECO:0000259" key="1">
    <source>
        <dbReference type="Pfam" id="PF07883"/>
    </source>
</evidence>
<gene>
    <name evidence="2" type="ORF">Cha6605_6089</name>
</gene>
<dbReference type="CDD" id="cd02230">
    <property type="entry name" value="cupin_HP0902-like"/>
    <property type="match status" value="1"/>
</dbReference>
<dbReference type="InterPro" id="IPR013096">
    <property type="entry name" value="Cupin_2"/>
</dbReference>
<sequence length="124" mass="13462">MTTTTMSSTTSAIRWVDVIEYPETGVNSQILLEDANCRYMLMSLAAGMHIAEHAAPHNATVNVIEGQGVLTLEGKDLVLESGVFVFIPATALHSVKAVTNLTFLLTFSEMVTDSDREPCHVHSI</sequence>
<feature type="domain" description="Cupin type-2" evidence="1">
    <location>
        <begin position="41"/>
        <end position="100"/>
    </location>
</feature>
<dbReference type="OrthoDB" id="510157at2"/>
<evidence type="ECO:0000313" key="2">
    <source>
        <dbReference type="EMBL" id="AFY96925.1"/>
    </source>
</evidence>
<organism evidence="2 3">
    <name type="scientific">Chamaesiphon minutus (strain ATCC 27169 / PCC 6605)</name>
    <dbReference type="NCBI Taxonomy" id="1173020"/>
    <lineage>
        <taxon>Bacteria</taxon>
        <taxon>Bacillati</taxon>
        <taxon>Cyanobacteriota</taxon>
        <taxon>Cyanophyceae</taxon>
        <taxon>Gomontiellales</taxon>
        <taxon>Chamaesiphonaceae</taxon>
        <taxon>Chamaesiphon</taxon>
    </lineage>
</organism>
<dbReference type="Gene3D" id="2.60.120.10">
    <property type="entry name" value="Jelly Rolls"/>
    <property type="match status" value="1"/>
</dbReference>
<evidence type="ECO:0000313" key="3">
    <source>
        <dbReference type="Proteomes" id="UP000010366"/>
    </source>
</evidence>
<dbReference type="Pfam" id="PF07883">
    <property type="entry name" value="Cupin_2"/>
    <property type="match status" value="1"/>
</dbReference>
<dbReference type="InterPro" id="IPR014710">
    <property type="entry name" value="RmlC-like_jellyroll"/>
</dbReference>
<dbReference type="HOGENOM" id="CLU_141446_2_0_3"/>
<geneLocation type="plasmid" evidence="2 3">
    <name>pCHA6605.01</name>
</geneLocation>
<name>K9UQ40_CHAP6</name>
<dbReference type="eggNOG" id="COG1917">
    <property type="taxonomic scope" value="Bacteria"/>
</dbReference>
<dbReference type="RefSeq" id="WP_015328812.1">
    <property type="nucleotide sequence ID" value="NC_020053.1"/>
</dbReference>